<feature type="domain" description="DUF4123" evidence="1">
    <location>
        <begin position="26"/>
        <end position="139"/>
    </location>
</feature>
<organism evidence="2 3">
    <name type="scientific">Pseudomonas kribbensis</name>
    <dbReference type="NCBI Taxonomy" id="1628086"/>
    <lineage>
        <taxon>Bacteria</taxon>
        <taxon>Pseudomonadati</taxon>
        <taxon>Pseudomonadota</taxon>
        <taxon>Gammaproteobacteria</taxon>
        <taxon>Pseudomonadales</taxon>
        <taxon>Pseudomonadaceae</taxon>
        <taxon>Pseudomonas</taxon>
    </lineage>
</organism>
<sequence>MSAWLSQFLEIPVAAAPSSSGGSRSLYCIIDSVRQPHALEQLYQQSDLNGVEKLFQDTPFSEMNDVSPLWLQLKPGSAAATKAIELCRENRSGMLLTSSDTPANALLHARRLLRMNSQSYGDSLARFYDPAFWSALAMTAPAQALYGPWESVHTPPAHVEDQNWRTWERPHDANGAKDEFRYPLQLHDDTLAAFDEIRWWYWIRSREAESANGLPDSELPVVSENLQLLVDHGIDEGRHLERLLPQLRRSPLQERTDAMNVLSSEMPAFEKVQRLEV</sequence>
<dbReference type="AlphaFoldDB" id="A0A345RL07"/>
<accession>A0A345RL07</accession>
<dbReference type="Proteomes" id="UP000253720">
    <property type="component" value="Chromosome"/>
</dbReference>
<keyword evidence="3" id="KW-1185">Reference proteome</keyword>
<gene>
    <name evidence="2" type="ORF">DLD99_05635</name>
</gene>
<dbReference type="InterPro" id="IPR025391">
    <property type="entry name" value="DUF4123"/>
</dbReference>
<reference evidence="2 3" key="1">
    <citation type="submission" date="2018-05" db="EMBL/GenBank/DDBJ databases">
        <title>Complete genome sequence of Pseudomonas kribbensis 46-2(T).</title>
        <authorList>
            <person name="Jeong H."/>
            <person name="Lee S.-G."/>
            <person name="Rha E."/>
            <person name="Kim H."/>
        </authorList>
    </citation>
    <scope>NUCLEOTIDE SEQUENCE [LARGE SCALE GENOMIC DNA]</scope>
    <source>
        <strain evidence="2 3">46-2</strain>
    </source>
</reference>
<dbReference type="RefSeq" id="WP_114881540.1">
    <property type="nucleotide sequence ID" value="NZ_CP029608.1"/>
</dbReference>
<dbReference type="EMBL" id="CP029608">
    <property type="protein sequence ID" value="AXI59973.1"/>
    <property type="molecule type" value="Genomic_DNA"/>
</dbReference>
<evidence type="ECO:0000259" key="1">
    <source>
        <dbReference type="Pfam" id="PF13503"/>
    </source>
</evidence>
<name>A0A345RL07_9PSED</name>
<dbReference type="KEGG" id="pke:DLD99_05635"/>
<proteinExistence type="predicted"/>
<dbReference type="Pfam" id="PF13503">
    <property type="entry name" value="DUF4123"/>
    <property type="match status" value="1"/>
</dbReference>
<evidence type="ECO:0000313" key="2">
    <source>
        <dbReference type="EMBL" id="AXI59973.1"/>
    </source>
</evidence>
<evidence type="ECO:0000313" key="3">
    <source>
        <dbReference type="Proteomes" id="UP000253720"/>
    </source>
</evidence>
<protein>
    <recommendedName>
        <fullName evidence="1">DUF4123 domain-containing protein</fullName>
    </recommendedName>
</protein>